<keyword evidence="4 6" id="KW-1133">Transmembrane helix</keyword>
<dbReference type="InterPro" id="IPR050638">
    <property type="entry name" value="AA-Vitamin_Transporters"/>
</dbReference>
<proteinExistence type="inferred from homology"/>
<feature type="transmembrane region" description="Helical" evidence="6">
    <location>
        <begin position="193"/>
        <end position="212"/>
    </location>
</feature>
<feature type="domain" description="EamA" evidence="7">
    <location>
        <begin position="16"/>
        <end position="148"/>
    </location>
</feature>
<evidence type="ECO:0000256" key="3">
    <source>
        <dbReference type="ARBA" id="ARBA00022692"/>
    </source>
</evidence>
<dbReference type="AlphaFoldDB" id="A0A6N6JKK1"/>
<feature type="transmembrane region" description="Helical" evidence="6">
    <location>
        <begin position="134"/>
        <end position="156"/>
    </location>
</feature>
<evidence type="ECO:0000256" key="5">
    <source>
        <dbReference type="ARBA" id="ARBA00023136"/>
    </source>
</evidence>
<comment type="caution">
    <text evidence="8">The sequence shown here is derived from an EMBL/GenBank/DDBJ whole genome shotgun (WGS) entry which is preliminary data.</text>
</comment>
<dbReference type="InterPro" id="IPR000620">
    <property type="entry name" value="EamA_dom"/>
</dbReference>
<comment type="similarity">
    <text evidence="2">Belongs to the EamA transporter family.</text>
</comment>
<feature type="transmembrane region" description="Helical" evidence="6">
    <location>
        <begin position="224"/>
        <end position="245"/>
    </location>
</feature>
<feature type="transmembrane region" description="Helical" evidence="6">
    <location>
        <begin position="162"/>
        <end position="181"/>
    </location>
</feature>
<evidence type="ECO:0000259" key="7">
    <source>
        <dbReference type="Pfam" id="PF00892"/>
    </source>
</evidence>
<dbReference type="GO" id="GO:0016020">
    <property type="term" value="C:membrane"/>
    <property type="evidence" value="ECO:0007669"/>
    <property type="project" value="UniProtKB-SubCell"/>
</dbReference>
<evidence type="ECO:0000256" key="1">
    <source>
        <dbReference type="ARBA" id="ARBA00004141"/>
    </source>
</evidence>
<dbReference type="PANTHER" id="PTHR32322:SF2">
    <property type="entry name" value="EAMA DOMAIN-CONTAINING PROTEIN"/>
    <property type="match status" value="1"/>
</dbReference>
<comment type="subcellular location">
    <subcellularLocation>
        <location evidence="1">Membrane</location>
        <topology evidence="1">Multi-pass membrane protein</topology>
    </subcellularLocation>
</comment>
<dbReference type="SUPFAM" id="SSF103481">
    <property type="entry name" value="Multidrug resistance efflux transporter EmrE"/>
    <property type="match status" value="2"/>
</dbReference>
<keyword evidence="9" id="KW-1185">Reference proteome</keyword>
<evidence type="ECO:0000313" key="9">
    <source>
        <dbReference type="Proteomes" id="UP000436822"/>
    </source>
</evidence>
<dbReference type="OrthoDB" id="9810556at2"/>
<feature type="transmembrane region" description="Helical" evidence="6">
    <location>
        <begin position="41"/>
        <end position="62"/>
    </location>
</feature>
<feature type="transmembrane region" description="Helical" evidence="6">
    <location>
        <begin position="74"/>
        <end position="93"/>
    </location>
</feature>
<protein>
    <submittedName>
        <fullName evidence="8">Multidrug transporter</fullName>
    </submittedName>
</protein>
<evidence type="ECO:0000256" key="2">
    <source>
        <dbReference type="ARBA" id="ARBA00007362"/>
    </source>
</evidence>
<dbReference type="PANTHER" id="PTHR32322">
    <property type="entry name" value="INNER MEMBRANE TRANSPORTER"/>
    <property type="match status" value="1"/>
</dbReference>
<name>A0A6N6JKK1_9RHOB</name>
<sequence>MSAPSPQNPGLLNWALVLFLGVIWGGAFMSVKLALEGFGPWTVAAGRTSIAAVFLLAIGAVLGQGLRTIVSRQARMSVVLVGAGSVALPFALLCWGQQYVPSAFAGVAMGSIPLLVLPLVYMFSPEEGIGPRRIIGMCIGFVGLMILVAPGALDGAAGPLTFWGRLACFGAAMAYAVGSIVTRRAPKIPPIAFASATLVVAAVILVPLALIIEGVPQDIPPAPMTALLYAAIFPTALAAVIRVRIIKTAGSVFMSLSSYQVPVWSVILGVSLMDETLPPQLFIALALILIGIGISQSRALSGLFRRP</sequence>
<dbReference type="RefSeq" id="WP_159808528.1">
    <property type="nucleotide sequence ID" value="NZ_BLJE01000003.1"/>
</dbReference>
<dbReference type="InterPro" id="IPR037185">
    <property type="entry name" value="EmrE-like"/>
</dbReference>
<organism evidence="8 9">
    <name type="scientific">Litoreibacter roseus</name>
    <dbReference type="NCBI Taxonomy" id="2601869"/>
    <lineage>
        <taxon>Bacteria</taxon>
        <taxon>Pseudomonadati</taxon>
        <taxon>Pseudomonadota</taxon>
        <taxon>Alphaproteobacteria</taxon>
        <taxon>Rhodobacterales</taxon>
        <taxon>Roseobacteraceae</taxon>
        <taxon>Litoreibacter</taxon>
    </lineage>
</organism>
<keyword evidence="3 6" id="KW-0812">Transmembrane</keyword>
<feature type="transmembrane region" description="Helical" evidence="6">
    <location>
        <begin position="12"/>
        <end position="35"/>
    </location>
</feature>
<reference evidence="8 9" key="1">
    <citation type="submission" date="2019-12" db="EMBL/GenBank/DDBJ databases">
        <title>Litoreibacter badius sp. nov., a novel bacteriochlorophyll a-containing bacterium in the genus Litoreibacter.</title>
        <authorList>
            <person name="Kanamuro M."/>
            <person name="Takabe Y."/>
            <person name="Mori K."/>
            <person name="Takaichi S."/>
            <person name="Hanada S."/>
        </authorList>
    </citation>
    <scope>NUCLEOTIDE SEQUENCE [LARGE SCALE GENOMIC DNA]</scope>
    <source>
        <strain evidence="8 9">K6</strain>
    </source>
</reference>
<evidence type="ECO:0000256" key="6">
    <source>
        <dbReference type="SAM" id="Phobius"/>
    </source>
</evidence>
<evidence type="ECO:0000256" key="4">
    <source>
        <dbReference type="ARBA" id="ARBA00022989"/>
    </source>
</evidence>
<keyword evidence="5 6" id="KW-0472">Membrane</keyword>
<dbReference type="Proteomes" id="UP000436822">
    <property type="component" value="Unassembled WGS sequence"/>
</dbReference>
<accession>A0A6N6JKK1</accession>
<gene>
    <name evidence="8" type="ORF">KIN_30330</name>
</gene>
<dbReference type="Pfam" id="PF00892">
    <property type="entry name" value="EamA"/>
    <property type="match status" value="2"/>
</dbReference>
<feature type="domain" description="EamA" evidence="7">
    <location>
        <begin position="163"/>
        <end position="293"/>
    </location>
</feature>
<dbReference type="EMBL" id="BLJE01000003">
    <property type="protein sequence ID" value="GFE65959.1"/>
    <property type="molecule type" value="Genomic_DNA"/>
</dbReference>
<feature type="transmembrane region" description="Helical" evidence="6">
    <location>
        <begin position="99"/>
        <end position="122"/>
    </location>
</feature>
<feature type="transmembrane region" description="Helical" evidence="6">
    <location>
        <begin position="279"/>
        <end position="300"/>
    </location>
</feature>
<feature type="transmembrane region" description="Helical" evidence="6">
    <location>
        <begin position="252"/>
        <end position="273"/>
    </location>
</feature>
<evidence type="ECO:0000313" key="8">
    <source>
        <dbReference type="EMBL" id="GFE65959.1"/>
    </source>
</evidence>